<evidence type="ECO:0000256" key="1">
    <source>
        <dbReference type="SAM" id="Phobius"/>
    </source>
</evidence>
<name>A0A1V9Z1D0_ACHHY</name>
<feature type="transmembrane region" description="Helical" evidence="1">
    <location>
        <begin position="209"/>
        <end position="229"/>
    </location>
</feature>
<feature type="transmembrane region" description="Helical" evidence="1">
    <location>
        <begin position="81"/>
        <end position="102"/>
    </location>
</feature>
<feature type="transmembrane region" description="Helical" evidence="1">
    <location>
        <begin position="174"/>
        <end position="197"/>
    </location>
</feature>
<keyword evidence="1" id="KW-0812">Transmembrane</keyword>
<organism evidence="2 3">
    <name type="scientific">Achlya hypogyna</name>
    <name type="common">Oomycete</name>
    <name type="synonym">Protoachlya hypogyna</name>
    <dbReference type="NCBI Taxonomy" id="1202772"/>
    <lineage>
        <taxon>Eukaryota</taxon>
        <taxon>Sar</taxon>
        <taxon>Stramenopiles</taxon>
        <taxon>Oomycota</taxon>
        <taxon>Saprolegniomycetes</taxon>
        <taxon>Saprolegniales</taxon>
        <taxon>Achlyaceae</taxon>
        <taxon>Achlya</taxon>
    </lineage>
</organism>
<evidence type="ECO:0008006" key="4">
    <source>
        <dbReference type="Google" id="ProtNLM"/>
    </source>
</evidence>
<reference evidence="2 3" key="1">
    <citation type="journal article" date="2014" name="Genome Biol. Evol.">
        <title>The secreted proteins of Achlya hypogyna and Thraustotheca clavata identify the ancestral oomycete secretome and reveal gene acquisitions by horizontal gene transfer.</title>
        <authorList>
            <person name="Misner I."/>
            <person name="Blouin N."/>
            <person name="Leonard G."/>
            <person name="Richards T.A."/>
            <person name="Lane C.E."/>
        </authorList>
    </citation>
    <scope>NUCLEOTIDE SEQUENCE [LARGE SCALE GENOMIC DNA]</scope>
    <source>
        <strain evidence="2 3">ATCC 48635</strain>
    </source>
</reference>
<sequence>MYGTYPTAIDPTQQAMRHGYDPRHYNGRFLLHNPQEESWTSYLLTAPFRCLTLQAVVFHVANAIFSVVAFVLVWGSLSSGLALIPVCCIGLLLLRGLCYVVHFLAKLDVHLYNCISPRHEHIYVNFEFPERIHTEGLRVSPSLAEFSRESLLAIVYFAVVKMPIALLSSFTSLILLIVALQFFVAILAPTGACFVYLDGQCALHYVGHGASIRCAIAGIFTLYMATYLLHMTARLLCKATKFFCCEYFATYSYVYTSTLPRYQV</sequence>
<evidence type="ECO:0000313" key="3">
    <source>
        <dbReference type="Proteomes" id="UP000243579"/>
    </source>
</evidence>
<accession>A0A1V9Z1D0</accession>
<protein>
    <recommendedName>
        <fullName evidence="4">Sensor domain-containing protein</fullName>
    </recommendedName>
</protein>
<evidence type="ECO:0000313" key="2">
    <source>
        <dbReference type="EMBL" id="OQR91712.1"/>
    </source>
</evidence>
<keyword evidence="3" id="KW-1185">Reference proteome</keyword>
<dbReference type="Proteomes" id="UP000243579">
    <property type="component" value="Unassembled WGS sequence"/>
</dbReference>
<feature type="transmembrane region" description="Helical" evidence="1">
    <location>
        <begin position="51"/>
        <end position="74"/>
    </location>
</feature>
<keyword evidence="1" id="KW-1133">Transmembrane helix</keyword>
<dbReference type="OrthoDB" id="79466at2759"/>
<dbReference type="EMBL" id="JNBR01000507">
    <property type="protein sequence ID" value="OQR91712.1"/>
    <property type="molecule type" value="Genomic_DNA"/>
</dbReference>
<comment type="caution">
    <text evidence="2">The sequence shown here is derived from an EMBL/GenBank/DDBJ whole genome shotgun (WGS) entry which is preliminary data.</text>
</comment>
<dbReference type="AlphaFoldDB" id="A0A1V9Z1D0"/>
<keyword evidence="1" id="KW-0472">Membrane</keyword>
<proteinExistence type="predicted"/>
<gene>
    <name evidence="2" type="ORF">ACHHYP_04443</name>
</gene>